<sequence>MGFDKDAASVALGWLGLAAPSVVKVVGEAATWAPQDAHAAVDDDTHDKDAPRSPTEFDPIAPPSPTHSEDSVFAPSPSPSPPPSGRRGRGRPRTRPTPTPPPSTPGGGPLRLSRAHIKPPSPTTGRTYVCETCGWAFKRAHNLSNHAKTHEGGGKWACGVEGCSKTFTRPYDLDRHARVHTGAKPYQCDACGAAFARQDRYRAHVRSECAISEE</sequence>
<dbReference type="SMART" id="SM00355">
    <property type="entry name" value="ZnF_C2H2"/>
    <property type="match status" value="3"/>
</dbReference>
<dbReference type="InterPro" id="IPR013087">
    <property type="entry name" value="Znf_C2H2_type"/>
</dbReference>
<dbReference type="Gene3D" id="3.30.160.60">
    <property type="entry name" value="Classic Zinc Finger"/>
    <property type="match status" value="3"/>
</dbReference>
<evidence type="ECO:0000256" key="5">
    <source>
        <dbReference type="ARBA" id="ARBA00022833"/>
    </source>
</evidence>
<feature type="region of interest" description="Disordered" evidence="10">
    <location>
        <begin position="35"/>
        <end position="125"/>
    </location>
</feature>
<dbReference type="SUPFAM" id="SSF57667">
    <property type="entry name" value="beta-beta-alpha zinc fingers"/>
    <property type="match status" value="1"/>
</dbReference>
<dbReference type="STRING" id="1344416.A0A139A1L9"/>
<dbReference type="GO" id="GO:0008270">
    <property type="term" value="F:zinc ion binding"/>
    <property type="evidence" value="ECO:0007669"/>
    <property type="project" value="UniProtKB-KW"/>
</dbReference>
<feature type="domain" description="C2H2-type" evidence="11">
    <location>
        <begin position="156"/>
        <end position="185"/>
    </location>
</feature>
<evidence type="ECO:0000259" key="11">
    <source>
        <dbReference type="PROSITE" id="PS50157"/>
    </source>
</evidence>
<evidence type="ECO:0000256" key="9">
    <source>
        <dbReference type="PROSITE-ProRule" id="PRU00042"/>
    </source>
</evidence>
<dbReference type="GO" id="GO:0000981">
    <property type="term" value="F:DNA-binding transcription factor activity, RNA polymerase II-specific"/>
    <property type="evidence" value="ECO:0007669"/>
    <property type="project" value="TreeGrafter"/>
</dbReference>
<feature type="compositionally biased region" description="Basic and acidic residues" evidence="10">
    <location>
        <begin position="39"/>
        <end position="51"/>
    </location>
</feature>
<dbReference type="GO" id="GO:0005634">
    <property type="term" value="C:nucleus"/>
    <property type="evidence" value="ECO:0007669"/>
    <property type="project" value="UniProtKB-SubCell"/>
</dbReference>
<dbReference type="Proteomes" id="UP000070544">
    <property type="component" value="Unassembled WGS sequence"/>
</dbReference>
<accession>A0A139A1L9</accession>
<dbReference type="EMBL" id="KQ965819">
    <property type="protein sequence ID" value="KXS10641.1"/>
    <property type="molecule type" value="Genomic_DNA"/>
</dbReference>
<proteinExistence type="predicted"/>
<dbReference type="AlphaFoldDB" id="A0A139A1L9"/>
<keyword evidence="13" id="KW-1185">Reference proteome</keyword>
<evidence type="ECO:0000256" key="7">
    <source>
        <dbReference type="ARBA" id="ARBA00023163"/>
    </source>
</evidence>
<keyword evidence="8" id="KW-0539">Nucleus</keyword>
<keyword evidence="6" id="KW-0805">Transcription regulation</keyword>
<keyword evidence="2" id="KW-0479">Metal-binding</keyword>
<protein>
    <recommendedName>
        <fullName evidence="11">C2H2-type domain-containing protein</fullName>
    </recommendedName>
</protein>
<feature type="domain" description="C2H2-type" evidence="11">
    <location>
        <begin position="128"/>
        <end position="155"/>
    </location>
</feature>
<dbReference type="OrthoDB" id="6365676at2759"/>
<feature type="compositionally biased region" description="Pro residues" evidence="10">
    <location>
        <begin position="95"/>
        <end position="104"/>
    </location>
</feature>
<evidence type="ECO:0000313" key="13">
    <source>
        <dbReference type="Proteomes" id="UP000070544"/>
    </source>
</evidence>
<evidence type="ECO:0000256" key="2">
    <source>
        <dbReference type="ARBA" id="ARBA00022723"/>
    </source>
</evidence>
<dbReference type="PANTHER" id="PTHR24394:SF29">
    <property type="entry name" value="MYONEURIN"/>
    <property type="match status" value="1"/>
</dbReference>
<organism evidence="12 13">
    <name type="scientific">Gonapodya prolifera (strain JEL478)</name>
    <name type="common">Monoblepharis prolifera</name>
    <dbReference type="NCBI Taxonomy" id="1344416"/>
    <lineage>
        <taxon>Eukaryota</taxon>
        <taxon>Fungi</taxon>
        <taxon>Fungi incertae sedis</taxon>
        <taxon>Chytridiomycota</taxon>
        <taxon>Chytridiomycota incertae sedis</taxon>
        <taxon>Monoblepharidomycetes</taxon>
        <taxon>Monoblepharidales</taxon>
        <taxon>Gonapodyaceae</taxon>
        <taxon>Gonapodya</taxon>
    </lineage>
</organism>
<reference evidence="12 13" key="1">
    <citation type="journal article" date="2015" name="Genome Biol. Evol.">
        <title>Phylogenomic analyses indicate that early fungi evolved digesting cell walls of algal ancestors of land plants.</title>
        <authorList>
            <person name="Chang Y."/>
            <person name="Wang S."/>
            <person name="Sekimoto S."/>
            <person name="Aerts A.L."/>
            <person name="Choi C."/>
            <person name="Clum A."/>
            <person name="LaButti K.M."/>
            <person name="Lindquist E.A."/>
            <person name="Yee Ngan C."/>
            <person name="Ohm R.A."/>
            <person name="Salamov A.A."/>
            <person name="Grigoriev I.V."/>
            <person name="Spatafora J.W."/>
            <person name="Berbee M.L."/>
        </authorList>
    </citation>
    <scope>NUCLEOTIDE SEQUENCE [LARGE SCALE GENOMIC DNA]</scope>
    <source>
        <strain evidence="12 13">JEL478</strain>
    </source>
</reference>
<evidence type="ECO:0000256" key="8">
    <source>
        <dbReference type="ARBA" id="ARBA00023242"/>
    </source>
</evidence>
<dbReference type="Pfam" id="PF00096">
    <property type="entry name" value="zf-C2H2"/>
    <property type="match status" value="2"/>
</dbReference>
<dbReference type="PANTHER" id="PTHR24394">
    <property type="entry name" value="ZINC FINGER PROTEIN"/>
    <property type="match status" value="1"/>
</dbReference>
<dbReference type="PROSITE" id="PS50157">
    <property type="entry name" value="ZINC_FINGER_C2H2_2"/>
    <property type="match status" value="3"/>
</dbReference>
<gene>
    <name evidence="12" type="ORF">M427DRAFT_103423</name>
</gene>
<dbReference type="PROSITE" id="PS00028">
    <property type="entry name" value="ZINC_FINGER_C2H2_1"/>
    <property type="match status" value="2"/>
</dbReference>
<evidence type="ECO:0000256" key="3">
    <source>
        <dbReference type="ARBA" id="ARBA00022737"/>
    </source>
</evidence>
<dbReference type="OMA" id="RSECAIS"/>
<comment type="subcellular location">
    <subcellularLocation>
        <location evidence="1">Nucleus</location>
    </subcellularLocation>
</comment>
<name>A0A139A1L9_GONPJ</name>
<dbReference type="FunFam" id="3.30.160.60:FF:000032">
    <property type="entry name" value="Krueppel-like factor 4"/>
    <property type="match status" value="1"/>
</dbReference>
<keyword evidence="4 9" id="KW-0863">Zinc-finger</keyword>
<evidence type="ECO:0000313" key="12">
    <source>
        <dbReference type="EMBL" id="KXS10641.1"/>
    </source>
</evidence>
<keyword evidence="5" id="KW-0862">Zinc</keyword>
<evidence type="ECO:0000256" key="4">
    <source>
        <dbReference type="ARBA" id="ARBA00022771"/>
    </source>
</evidence>
<evidence type="ECO:0000256" key="6">
    <source>
        <dbReference type="ARBA" id="ARBA00023015"/>
    </source>
</evidence>
<keyword evidence="3" id="KW-0677">Repeat</keyword>
<keyword evidence="7" id="KW-0804">Transcription</keyword>
<evidence type="ECO:0000256" key="10">
    <source>
        <dbReference type="SAM" id="MobiDB-lite"/>
    </source>
</evidence>
<dbReference type="InterPro" id="IPR036236">
    <property type="entry name" value="Znf_C2H2_sf"/>
</dbReference>
<feature type="domain" description="C2H2-type" evidence="11">
    <location>
        <begin position="186"/>
        <end position="214"/>
    </location>
</feature>
<evidence type="ECO:0000256" key="1">
    <source>
        <dbReference type="ARBA" id="ARBA00004123"/>
    </source>
</evidence>